<dbReference type="Proteomes" id="UP000310066">
    <property type="component" value="Unassembled WGS sequence"/>
</dbReference>
<proteinExistence type="predicted"/>
<feature type="region of interest" description="Disordered" evidence="1">
    <location>
        <begin position="317"/>
        <end position="349"/>
    </location>
</feature>
<dbReference type="EMBL" id="NAJP01000020">
    <property type="protein sequence ID" value="TKA43134.1"/>
    <property type="molecule type" value="Genomic_DNA"/>
</dbReference>
<protein>
    <recommendedName>
        <fullName evidence="2">INO80 complex subunit B-like conserved region domain-containing protein</fullName>
    </recommendedName>
</protein>
<dbReference type="GO" id="GO:0006338">
    <property type="term" value="P:chromatin remodeling"/>
    <property type="evidence" value="ECO:0007669"/>
    <property type="project" value="InterPro"/>
</dbReference>
<feature type="region of interest" description="Disordered" evidence="1">
    <location>
        <begin position="381"/>
        <end position="414"/>
    </location>
</feature>
<dbReference type="SMART" id="SM01406">
    <property type="entry name" value="PAPA-1"/>
    <property type="match status" value="1"/>
</dbReference>
<dbReference type="OrthoDB" id="2021186at2759"/>
<dbReference type="STRING" id="329885.A0A4U0V3F9"/>
<feature type="region of interest" description="Disordered" evidence="1">
    <location>
        <begin position="1"/>
        <end position="276"/>
    </location>
</feature>
<sequence>MPAARRSTRTASSTVARDSAQPYTTTRTNARRSPSARPSASVERSTTTGNKPGLRLTVKAPPSKLRQATSNGAPDVVHGRSIPPNPYTGSGIESESDVTPAPPAGRTARSTRNPRAVVEPESEEEEEEEDAEGEDEEMDGEAEVDQELLANDDDEDEEEDAEGEEEDMADHPPPPIIKRQPAGKTGRALVTVTAPPEGPLKSVETKQMDDDDDDDDEELSELEEDDDDDDDDEELSELEEDDDDENELDSTLANDPEDLSSDADAQGSRSATPDLRKLTARQRGLYVQDDAAAAAAAAGSTVENAGLMALSNEALKKKHFTDEEHAMRRQEMARRRKNLSDRRNEEEKMETINKLLLKKSNPKRRSRAEIIAAQYAEAVAGQTSRGTPGLSSSLVEDGSGGGGEVEGTMERAEPGFTRYVLDSRGPRLGVPGEWAGAPVGEVFWGTGGMGGRGRRVVEEIG</sequence>
<evidence type="ECO:0000259" key="2">
    <source>
        <dbReference type="SMART" id="SM01406"/>
    </source>
</evidence>
<accession>A0A4U0V3F9</accession>
<dbReference type="InterPro" id="IPR029523">
    <property type="entry name" value="INO80B/Ies2"/>
</dbReference>
<gene>
    <name evidence="3" type="ORF">B0A54_06082</name>
</gene>
<evidence type="ECO:0000256" key="1">
    <source>
        <dbReference type="SAM" id="MobiDB-lite"/>
    </source>
</evidence>
<name>A0A4U0V3F9_9PEZI</name>
<dbReference type="AlphaFoldDB" id="A0A4U0V3F9"/>
<organism evidence="3 4">
    <name type="scientific">Friedmanniomyces endolithicus</name>
    <dbReference type="NCBI Taxonomy" id="329885"/>
    <lineage>
        <taxon>Eukaryota</taxon>
        <taxon>Fungi</taxon>
        <taxon>Dikarya</taxon>
        <taxon>Ascomycota</taxon>
        <taxon>Pezizomycotina</taxon>
        <taxon>Dothideomycetes</taxon>
        <taxon>Dothideomycetidae</taxon>
        <taxon>Mycosphaerellales</taxon>
        <taxon>Teratosphaeriaceae</taxon>
        <taxon>Friedmanniomyces</taxon>
    </lineage>
</organism>
<feature type="compositionally biased region" description="Low complexity" evidence="1">
    <location>
        <begin position="1"/>
        <end position="41"/>
    </location>
</feature>
<evidence type="ECO:0000313" key="4">
    <source>
        <dbReference type="Proteomes" id="UP000310066"/>
    </source>
</evidence>
<feature type="compositionally biased region" description="Acidic residues" evidence="1">
    <location>
        <begin position="120"/>
        <end position="168"/>
    </location>
</feature>
<reference evidence="3 4" key="1">
    <citation type="submission" date="2017-03" db="EMBL/GenBank/DDBJ databases">
        <title>Genomes of endolithic fungi from Antarctica.</title>
        <authorList>
            <person name="Coleine C."/>
            <person name="Masonjones S."/>
            <person name="Stajich J.E."/>
        </authorList>
    </citation>
    <scope>NUCLEOTIDE SEQUENCE [LARGE SCALE GENOMIC DNA]</scope>
    <source>
        <strain evidence="3 4">CCFEE 5311</strain>
    </source>
</reference>
<feature type="domain" description="INO80 complex subunit B-like conserved region" evidence="2">
    <location>
        <begin position="324"/>
        <end position="434"/>
    </location>
</feature>
<feature type="compositionally biased region" description="Basic and acidic residues" evidence="1">
    <location>
        <begin position="320"/>
        <end position="349"/>
    </location>
</feature>
<dbReference type="PANTHER" id="PTHR21561:SF12">
    <property type="entry name" value="INO80 COMPLEX SUBUNIT B"/>
    <property type="match status" value="1"/>
</dbReference>
<dbReference type="GO" id="GO:0031011">
    <property type="term" value="C:Ino80 complex"/>
    <property type="evidence" value="ECO:0007669"/>
    <property type="project" value="InterPro"/>
</dbReference>
<dbReference type="PANTHER" id="PTHR21561">
    <property type="entry name" value="INO80 COMPLEX SUBUNIT B"/>
    <property type="match status" value="1"/>
</dbReference>
<evidence type="ECO:0000313" key="3">
    <source>
        <dbReference type="EMBL" id="TKA43134.1"/>
    </source>
</evidence>
<dbReference type="Pfam" id="PF04795">
    <property type="entry name" value="PAPA-1"/>
    <property type="match status" value="1"/>
</dbReference>
<feature type="compositionally biased region" description="Acidic residues" evidence="1">
    <location>
        <begin position="209"/>
        <end position="248"/>
    </location>
</feature>
<dbReference type="InterPro" id="IPR006880">
    <property type="entry name" value="INO80B_C"/>
</dbReference>
<comment type="caution">
    <text evidence="3">The sequence shown here is derived from an EMBL/GenBank/DDBJ whole genome shotgun (WGS) entry which is preliminary data.</text>
</comment>